<dbReference type="SUPFAM" id="SSF54523">
    <property type="entry name" value="Pili subunits"/>
    <property type="match status" value="1"/>
</dbReference>
<keyword evidence="8 10" id="KW-0472">Membrane</keyword>
<evidence type="ECO:0000313" key="11">
    <source>
        <dbReference type="EMBL" id="EWH11234.1"/>
    </source>
</evidence>
<dbReference type="GO" id="GO:0015628">
    <property type="term" value="P:protein secretion by the type II secretion system"/>
    <property type="evidence" value="ECO:0007669"/>
    <property type="project" value="InterPro"/>
</dbReference>
<dbReference type="InterPro" id="IPR002416">
    <property type="entry name" value="T2SS_protein-GspH"/>
</dbReference>
<evidence type="ECO:0000256" key="7">
    <source>
        <dbReference type="ARBA" id="ARBA00022989"/>
    </source>
</evidence>
<accession>W7QEC1</accession>
<sequence length="201" mass="23087">MIRRHRQTNKARFQAGFTLLEVMLVMVLMAVILSSVSLSFDIRSDYDKVKEEARRFQAALQLAADYGLLNNLQLGVIVKKNQYQFLIHNGDDWQTISEDKTFAPYDLEEGFELELTLGELSWMEDYDAEEGLFASTDDEDDEDDKKKLIPQIYLFSSGEITPFTLQFSYTPPYASFAEQIILNVEAQDYLPSKLIDPKEAS</sequence>
<dbReference type="Pfam" id="PF07963">
    <property type="entry name" value="N_methyl"/>
    <property type="match status" value="1"/>
</dbReference>
<organism evidence="11 12">
    <name type="scientific">Catenovulum agarivorans DS-2</name>
    <dbReference type="NCBI Taxonomy" id="1328313"/>
    <lineage>
        <taxon>Bacteria</taxon>
        <taxon>Pseudomonadati</taxon>
        <taxon>Pseudomonadota</taxon>
        <taxon>Gammaproteobacteria</taxon>
        <taxon>Alteromonadales</taxon>
        <taxon>Alteromonadaceae</taxon>
        <taxon>Catenovulum</taxon>
    </lineage>
</organism>
<dbReference type="STRING" id="1328313.DS2_05235"/>
<keyword evidence="4" id="KW-0488">Methylation</keyword>
<evidence type="ECO:0000313" key="12">
    <source>
        <dbReference type="Proteomes" id="UP000019276"/>
    </source>
</evidence>
<dbReference type="InterPro" id="IPR012902">
    <property type="entry name" value="N_methyl_site"/>
</dbReference>
<keyword evidence="7 10" id="KW-1133">Transmembrane helix</keyword>
<dbReference type="Gene3D" id="3.55.40.10">
    <property type="entry name" value="minor pseudopilin epsh domain"/>
    <property type="match status" value="1"/>
</dbReference>
<evidence type="ECO:0000256" key="10">
    <source>
        <dbReference type="SAM" id="Phobius"/>
    </source>
</evidence>
<evidence type="ECO:0000256" key="6">
    <source>
        <dbReference type="ARBA" id="ARBA00022692"/>
    </source>
</evidence>
<evidence type="ECO:0000256" key="2">
    <source>
        <dbReference type="ARBA" id="ARBA00021549"/>
    </source>
</evidence>
<gene>
    <name evidence="11" type="ORF">DS2_05235</name>
</gene>
<comment type="caution">
    <text evidence="11">The sequence shown here is derived from an EMBL/GenBank/DDBJ whole genome shotgun (WGS) entry which is preliminary data.</text>
</comment>
<reference evidence="11 12" key="1">
    <citation type="journal article" date="2014" name="Genome Announc.">
        <title>Draft Genome Sequence of the Agar-Degrading Bacterium Catenovulum sp. Strain DS-2, Isolated from Intestines of Haliotis diversicolor.</title>
        <authorList>
            <person name="Shan D."/>
            <person name="Li X."/>
            <person name="Gu Z."/>
            <person name="Wei G."/>
            <person name="Gao Z."/>
            <person name="Shao Z."/>
        </authorList>
    </citation>
    <scope>NUCLEOTIDE SEQUENCE [LARGE SCALE GENOMIC DNA]</scope>
    <source>
        <strain evidence="11 12">DS-2</strain>
    </source>
</reference>
<keyword evidence="5" id="KW-0997">Cell inner membrane</keyword>
<dbReference type="OrthoDB" id="5730913at2"/>
<evidence type="ECO:0000256" key="8">
    <source>
        <dbReference type="ARBA" id="ARBA00023136"/>
    </source>
</evidence>
<evidence type="ECO:0000256" key="9">
    <source>
        <dbReference type="ARBA" id="ARBA00030775"/>
    </source>
</evidence>
<dbReference type="InterPro" id="IPR045584">
    <property type="entry name" value="Pilin-like"/>
</dbReference>
<feature type="transmembrane region" description="Helical" evidence="10">
    <location>
        <begin position="20"/>
        <end position="40"/>
    </location>
</feature>
<dbReference type="EMBL" id="ARZY01000006">
    <property type="protein sequence ID" value="EWH11234.1"/>
    <property type="molecule type" value="Genomic_DNA"/>
</dbReference>
<evidence type="ECO:0000256" key="3">
    <source>
        <dbReference type="ARBA" id="ARBA00022475"/>
    </source>
</evidence>
<name>W7QEC1_9ALTE</name>
<dbReference type="eggNOG" id="COG2165">
    <property type="taxonomic scope" value="Bacteria"/>
</dbReference>
<evidence type="ECO:0000256" key="4">
    <source>
        <dbReference type="ARBA" id="ARBA00022481"/>
    </source>
</evidence>
<keyword evidence="12" id="KW-1185">Reference proteome</keyword>
<evidence type="ECO:0000256" key="1">
    <source>
        <dbReference type="ARBA" id="ARBA00004377"/>
    </source>
</evidence>
<dbReference type="Proteomes" id="UP000019276">
    <property type="component" value="Unassembled WGS sequence"/>
</dbReference>
<comment type="subcellular location">
    <subcellularLocation>
        <location evidence="1">Cell inner membrane</location>
        <topology evidence="1">Single-pass membrane protein</topology>
    </subcellularLocation>
</comment>
<dbReference type="PROSITE" id="PS00409">
    <property type="entry name" value="PROKAR_NTER_METHYL"/>
    <property type="match status" value="1"/>
</dbReference>
<evidence type="ECO:0000256" key="5">
    <source>
        <dbReference type="ARBA" id="ARBA00022519"/>
    </source>
</evidence>
<proteinExistence type="predicted"/>
<dbReference type="InterPro" id="IPR049875">
    <property type="entry name" value="TypeII_GspH"/>
</dbReference>
<dbReference type="NCBIfam" id="TIGR02532">
    <property type="entry name" value="IV_pilin_GFxxxE"/>
    <property type="match status" value="1"/>
</dbReference>
<keyword evidence="6 10" id="KW-0812">Transmembrane</keyword>
<dbReference type="AlphaFoldDB" id="W7QEC1"/>
<dbReference type="RefSeq" id="WP_051479638.1">
    <property type="nucleotide sequence ID" value="NZ_ARZY01000006.1"/>
</dbReference>
<dbReference type="NCBIfam" id="TIGR01708">
    <property type="entry name" value="typeII_sec_gspH"/>
    <property type="match status" value="1"/>
</dbReference>
<protein>
    <recommendedName>
        <fullName evidence="2">Type II secretion system protein H</fullName>
    </recommendedName>
    <alternativeName>
        <fullName evidence="9">General secretion pathway protein H</fullName>
    </alternativeName>
</protein>
<dbReference type="GO" id="GO:0005886">
    <property type="term" value="C:plasma membrane"/>
    <property type="evidence" value="ECO:0007669"/>
    <property type="project" value="UniProtKB-SubCell"/>
</dbReference>
<keyword evidence="3" id="KW-1003">Cell membrane</keyword>
<dbReference type="PRINTS" id="PR00885">
    <property type="entry name" value="BCTERIALGSPH"/>
</dbReference>
<dbReference type="GO" id="GO:0015627">
    <property type="term" value="C:type II protein secretion system complex"/>
    <property type="evidence" value="ECO:0007669"/>
    <property type="project" value="InterPro"/>
</dbReference>